<gene>
    <name evidence="1" type="ORF">AB8998_16770</name>
</gene>
<keyword evidence="2" id="KW-1185">Reference proteome</keyword>
<proteinExistence type="predicted"/>
<organism evidence="1 2">
    <name type="scientific">Mycobacterium servetii</name>
    <dbReference type="NCBI Taxonomy" id="3237418"/>
    <lineage>
        <taxon>Bacteria</taxon>
        <taxon>Bacillati</taxon>
        <taxon>Actinomycetota</taxon>
        <taxon>Actinomycetes</taxon>
        <taxon>Mycobacteriales</taxon>
        <taxon>Mycobacteriaceae</taxon>
        <taxon>Mycobacterium</taxon>
    </lineage>
</organism>
<evidence type="ECO:0000313" key="2">
    <source>
        <dbReference type="Proteomes" id="UP001564760"/>
    </source>
</evidence>
<dbReference type="EMBL" id="JBGEDP010000001">
    <property type="protein sequence ID" value="MEY8016529.1"/>
    <property type="molecule type" value="Genomic_DNA"/>
</dbReference>
<name>A0ABV4C1X3_9MYCO</name>
<protein>
    <submittedName>
        <fullName evidence="1">Uncharacterized protein</fullName>
    </submittedName>
</protein>
<evidence type="ECO:0000313" key="1">
    <source>
        <dbReference type="EMBL" id="MEY8016529.1"/>
    </source>
</evidence>
<sequence length="116" mass="12166">MADSSLSLWCWAPAARRDGGTATANPFPLLNKSVNNQFGFGRAIAGASGPGLPNLRAGFADAPATVQGLLAFNPASYLQRFVGRQIGYAQTVAIFLQSTVVQAGFGSLVVAKPRRR</sequence>
<dbReference type="RefSeq" id="WP_369741836.1">
    <property type="nucleotide sequence ID" value="NZ_JBGEDP010000001.1"/>
</dbReference>
<comment type="caution">
    <text evidence="1">The sequence shown here is derived from an EMBL/GenBank/DDBJ whole genome shotgun (WGS) entry which is preliminary data.</text>
</comment>
<accession>A0ABV4C1X3</accession>
<reference evidence="1 2" key="1">
    <citation type="submission" date="2024-08" db="EMBL/GenBank/DDBJ databases">
        <title>Mycobacterium servetensis sp. nov., a novel rapid-growing mycobacterial species recovered from a human patient in Zaragoza, Spain.</title>
        <authorList>
            <person name="Tristancho-Baro A.I."/>
            <person name="Buenestado-Serrano S."/>
            <person name="Garcia De Viedma D."/>
            <person name="Milagro-Beamonte A."/>
            <person name="Burillo N."/>
            <person name="Sanz S."/>
            <person name="Lopez-Calleja A.I."/>
            <person name="Penas-Utrilla D."/>
            <person name="Guardingo M."/>
            <person name="Garcia M.J."/>
            <person name="Vinuelas-Bayon J."/>
        </authorList>
    </citation>
    <scope>NUCLEOTIDE SEQUENCE [LARGE SCALE GENOMIC DNA]</scope>
    <source>
        <strain evidence="2">HUMS_12744610</strain>
    </source>
</reference>
<dbReference type="Proteomes" id="UP001564760">
    <property type="component" value="Unassembled WGS sequence"/>
</dbReference>